<comment type="caution">
    <text evidence="3">The sequence shown here is derived from an EMBL/GenBank/DDBJ whole genome shotgun (WGS) entry which is preliminary data.</text>
</comment>
<dbReference type="InterPro" id="IPR032135">
    <property type="entry name" value="DUF4817"/>
</dbReference>
<gene>
    <name evidence="3" type="ORF">ANN_14333</name>
</gene>
<dbReference type="EMBL" id="JAJSOF020000019">
    <property type="protein sequence ID" value="KAJ4438388.1"/>
    <property type="molecule type" value="Genomic_DNA"/>
</dbReference>
<organism evidence="3 4">
    <name type="scientific">Periplaneta americana</name>
    <name type="common">American cockroach</name>
    <name type="synonym">Blatta americana</name>
    <dbReference type="NCBI Taxonomy" id="6978"/>
    <lineage>
        <taxon>Eukaryota</taxon>
        <taxon>Metazoa</taxon>
        <taxon>Ecdysozoa</taxon>
        <taxon>Arthropoda</taxon>
        <taxon>Hexapoda</taxon>
        <taxon>Insecta</taxon>
        <taxon>Pterygota</taxon>
        <taxon>Neoptera</taxon>
        <taxon>Polyneoptera</taxon>
        <taxon>Dictyoptera</taxon>
        <taxon>Blattodea</taxon>
        <taxon>Blattoidea</taxon>
        <taxon>Blattidae</taxon>
        <taxon>Blattinae</taxon>
        <taxon>Periplaneta</taxon>
    </lineage>
</organism>
<dbReference type="InterPro" id="IPR000305">
    <property type="entry name" value="GIY-YIG_endonuc"/>
</dbReference>
<evidence type="ECO:0000259" key="2">
    <source>
        <dbReference type="PROSITE" id="PS50164"/>
    </source>
</evidence>
<sequence>MQNAKFTLEQRVFMYDAYVKTESCREVRRQFEVKYPGAPIQGRETVRCLVNKLRTTGSINATIPKRKQRVLTEEKIDEIGVSFTRSPNKSLRRVSQEDEETKQHYQVEISNKFAVLASSDEVEEELDVNSMWENIRDNIKIAAEQSIGYYETKKKKPWFGEDCCMVVERRKQAKLKFLQDPIEANRDNYFNKRREANRTLRNKKRDYLKEKLNEVETNSKNKNIRDLYKGIKVREPETLAYVLGSCLHCEVLRNSRQHRIRSMIAEQFRSINFQVFEEVDGLADIGSTRRIDMIALPPNNNNGYIIDTTVRFEKQKSQPEGQIARMVEPRNAYRVLFGRPERKRPLGRPRRRWEDNIKIDLREVGYDNRDWIKLTRIGTMADLCEGGNEPAGSLSKTNNTLQKHLNTQTTQTNKYNNTGLYKLKCNTCNNFYIGQTGRSFQTRYKEHITAITKLQNTSTYAEHITNTNHTYRDINTDMEILHIQPKSQKLNTLEQYEIYRHTKTHPNDILNTQFNFKTHTLFDSTLRTHPHRKQEAPRSTTTSSEDDRK</sequence>
<keyword evidence="4" id="KW-1185">Reference proteome</keyword>
<protein>
    <recommendedName>
        <fullName evidence="2">GIY-YIG domain-containing protein</fullName>
    </recommendedName>
</protein>
<dbReference type="Gene3D" id="3.40.1440.10">
    <property type="entry name" value="GIY-YIG endonuclease"/>
    <property type="match status" value="1"/>
</dbReference>
<dbReference type="Pfam" id="PF16087">
    <property type="entry name" value="DUF4817"/>
    <property type="match status" value="1"/>
</dbReference>
<evidence type="ECO:0000256" key="1">
    <source>
        <dbReference type="SAM" id="MobiDB-lite"/>
    </source>
</evidence>
<dbReference type="PROSITE" id="PS50164">
    <property type="entry name" value="GIY_YIG"/>
    <property type="match status" value="1"/>
</dbReference>
<accession>A0ABQ8SW12</accession>
<name>A0ABQ8SW12_PERAM</name>
<evidence type="ECO:0000313" key="3">
    <source>
        <dbReference type="EMBL" id="KAJ4438388.1"/>
    </source>
</evidence>
<proteinExistence type="predicted"/>
<feature type="region of interest" description="Disordered" evidence="1">
    <location>
        <begin position="525"/>
        <end position="549"/>
    </location>
</feature>
<dbReference type="InterPro" id="IPR035901">
    <property type="entry name" value="GIY-YIG_endonuc_sf"/>
</dbReference>
<dbReference type="Proteomes" id="UP001148838">
    <property type="component" value="Unassembled WGS sequence"/>
</dbReference>
<reference evidence="3 4" key="1">
    <citation type="journal article" date="2022" name="Allergy">
        <title>Genome assembly and annotation of Periplaneta americana reveal a comprehensive cockroach allergen profile.</title>
        <authorList>
            <person name="Wang L."/>
            <person name="Xiong Q."/>
            <person name="Saelim N."/>
            <person name="Wang L."/>
            <person name="Nong W."/>
            <person name="Wan A.T."/>
            <person name="Shi M."/>
            <person name="Liu X."/>
            <person name="Cao Q."/>
            <person name="Hui J.H.L."/>
            <person name="Sookrung N."/>
            <person name="Leung T.F."/>
            <person name="Tungtrongchitr A."/>
            <person name="Tsui S.K.W."/>
        </authorList>
    </citation>
    <scope>NUCLEOTIDE SEQUENCE [LARGE SCALE GENOMIC DNA]</scope>
    <source>
        <strain evidence="3">PWHHKU_190912</strain>
    </source>
</reference>
<feature type="domain" description="GIY-YIG" evidence="2">
    <location>
        <begin position="416"/>
        <end position="508"/>
    </location>
</feature>
<evidence type="ECO:0000313" key="4">
    <source>
        <dbReference type="Proteomes" id="UP001148838"/>
    </source>
</evidence>